<dbReference type="EMBL" id="BAAARB010000019">
    <property type="protein sequence ID" value="GAA2388098.1"/>
    <property type="molecule type" value="Genomic_DNA"/>
</dbReference>
<organism evidence="1 2">
    <name type="scientific">Gordonia cholesterolivorans</name>
    <dbReference type="NCBI Taxonomy" id="559625"/>
    <lineage>
        <taxon>Bacteria</taxon>
        <taxon>Bacillati</taxon>
        <taxon>Actinomycetota</taxon>
        <taxon>Actinomycetes</taxon>
        <taxon>Mycobacteriales</taxon>
        <taxon>Gordoniaceae</taxon>
        <taxon>Gordonia</taxon>
    </lineage>
</organism>
<dbReference type="RefSeq" id="WP_006895917.1">
    <property type="nucleotide sequence ID" value="NZ_BAAARB010000019.1"/>
</dbReference>
<accession>A0ABP5UVE8</accession>
<evidence type="ECO:0000313" key="1">
    <source>
        <dbReference type="EMBL" id="GAA2388098.1"/>
    </source>
</evidence>
<name>A0ABP5UVE8_9ACTN</name>
<protein>
    <submittedName>
        <fullName evidence="1">Amino acid-binding protein</fullName>
    </submittedName>
</protein>
<dbReference type="Proteomes" id="UP001501170">
    <property type="component" value="Unassembled WGS sequence"/>
</dbReference>
<proteinExistence type="predicted"/>
<reference evidence="2" key="1">
    <citation type="journal article" date="2019" name="Int. J. Syst. Evol. Microbiol.">
        <title>The Global Catalogue of Microorganisms (GCM) 10K type strain sequencing project: providing services to taxonomists for standard genome sequencing and annotation.</title>
        <authorList>
            <consortium name="The Broad Institute Genomics Platform"/>
            <consortium name="The Broad Institute Genome Sequencing Center for Infectious Disease"/>
            <person name="Wu L."/>
            <person name="Ma J."/>
        </authorList>
    </citation>
    <scope>NUCLEOTIDE SEQUENCE [LARGE SCALE GENOMIC DNA]</scope>
    <source>
        <strain evidence="2">JCM 16227</strain>
    </source>
</reference>
<dbReference type="InterPro" id="IPR045865">
    <property type="entry name" value="ACT-like_dom_sf"/>
</dbReference>
<gene>
    <name evidence="1" type="ORF">GCM10009855_30280</name>
</gene>
<comment type="caution">
    <text evidence="1">The sequence shown here is derived from an EMBL/GenBank/DDBJ whole genome shotgun (WGS) entry which is preliminary data.</text>
</comment>
<evidence type="ECO:0000313" key="2">
    <source>
        <dbReference type="Proteomes" id="UP001501170"/>
    </source>
</evidence>
<sequence length="224" mass="23846">MSYLLRVLLNDRPGSLGMLAVQLGAVGADIRSLEVIERGEGYAVDDLVVDLPSGALPDTLITAAEKVAGVHVDSLRPHDGVLDTHQELELIDLVAAGGKDRLQVLADYAPRVLRVSWAMVISRPGPDVLRLYGSSGAPETALETADWLPLDRAVAFDSEAEWIPQGWRDMGTRLAAAPLGDDGKALLLGRIGGPDFRPAEVARLGYLTGIIATVLKRKPNTQGG</sequence>
<dbReference type="SUPFAM" id="SSF55021">
    <property type="entry name" value="ACT-like"/>
    <property type="match status" value="1"/>
</dbReference>
<keyword evidence="2" id="KW-1185">Reference proteome</keyword>